<dbReference type="EMBL" id="GBXM01001724">
    <property type="protein sequence ID" value="JAI06854.1"/>
    <property type="molecule type" value="Transcribed_RNA"/>
</dbReference>
<proteinExistence type="predicted"/>
<evidence type="ECO:0000313" key="1">
    <source>
        <dbReference type="EMBL" id="JAI06854.1"/>
    </source>
</evidence>
<accession>A0A0E9XYU4</accession>
<organism evidence="1">
    <name type="scientific">Anguilla anguilla</name>
    <name type="common">European freshwater eel</name>
    <name type="synonym">Muraena anguilla</name>
    <dbReference type="NCBI Taxonomy" id="7936"/>
    <lineage>
        <taxon>Eukaryota</taxon>
        <taxon>Metazoa</taxon>
        <taxon>Chordata</taxon>
        <taxon>Craniata</taxon>
        <taxon>Vertebrata</taxon>
        <taxon>Euteleostomi</taxon>
        <taxon>Actinopterygii</taxon>
        <taxon>Neopterygii</taxon>
        <taxon>Teleostei</taxon>
        <taxon>Anguilliformes</taxon>
        <taxon>Anguillidae</taxon>
        <taxon>Anguilla</taxon>
    </lineage>
</organism>
<reference evidence="1" key="1">
    <citation type="submission" date="2014-11" db="EMBL/GenBank/DDBJ databases">
        <authorList>
            <person name="Amaro Gonzalez C."/>
        </authorList>
    </citation>
    <scope>NUCLEOTIDE SEQUENCE</scope>
</reference>
<name>A0A0E9XYU4_ANGAN</name>
<sequence length="51" mass="5944">MEYVLIHQQIFQFQTALSNSPVSNNCTIEHLTGDKIHFVQSVLHFHKMLSM</sequence>
<protein>
    <submittedName>
        <fullName evidence="1">Uncharacterized protein</fullName>
    </submittedName>
</protein>
<reference evidence="1" key="2">
    <citation type="journal article" date="2015" name="Fish Shellfish Immunol.">
        <title>Early steps in the European eel (Anguilla anguilla)-Vibrio vulnificus interaction in the gills: Role of the RtxA13 toxin.</title>
        <authorList>
            <person name="Callol A."/>
            <person name="Pajuelo D."/>
            <person name="Ebbesson L."/>
            <person name="Teles M."/>
            <person name="MacKenzie S."/>
            <person name="Amaro C."/>
        </authorList>
    </citation>
    <scope>NUCLEOTIDE SEQUENCE</scope>
</reference>
<dbReference type="AlphaFoldDB" id="A0A0E9XYU4"/>